<sequence length="73" mass="8386">AIKDETQQQKEKYALIGGPGALEVLCSVLHHSEAEYKNKKFKKFQNRIQGNISDQELDEQEVQEGSKERKRSP</sequence>
<accession>V8P4V7</accession>
<feature type="non-terminal residue" evidence="2">
    <location>
        <position position="1"/>
    </location>
</feature>
<evidence type="ECO:0000313" key="2">
    <source>
        <dbReference type="EMBL" id="ETE69038.1"/>
    </source>
</evidence>
<organism evidence="2 3">
    <name type="scientific">Ophiophagus hannah</name>
    <name type="common">King cobra</name>
    <name type="synonym">Naja hannah</name>
    <dbReference type="NCBI Taxonomy" id="8665"/>
    <lineage>
        <taxon>Eukaryota</taxon>
        <taxon>Metazoa</taxon>
        <taxon>Chordata</taxon>
        <taxon>Craniata</taxon>
        <taxon>Vertebrata</taxon>
        <taxon>Euteleostomi</taxon>
        <taxon>Lepidosauria</taxon>
        <taxon>Squamata</taxon>
        <taxon>Bifurcata</taxon>
        <taxon>Unidentata</taxon>
        <taxon>Episquamata</taxon>
        <taxon>Toxicofera</taxon>
        <taxon>Serpentes</taxon>
        <taxon>Colubroidea</taxon>
        <taxon>Elapidae</taxon>
        <taxon>Elapinae</taxon>
        <taxon>Ophiophagus</taxon>
    </lineage>
</organism>
<name>V8P4V7_OPHHA</name>
<proteinExistence type="predicted"/>
<evidence type="ECO:0000256" key="1">
    <source>
        <dbReference type="SAM" id="MobiDB-lite"/>
    </source>
</evidence>
<dbReference type="AlphaFoldDB" id="V8P4V7"/>
<feature type="non-terminal residue" evidence="2">
    <location>
        <position position="73"/>
    </location>
</feature>
<evidence type="ECO:0000313" key="3">
    <source>
        <dbReference type="Proteomes" id="UP000018936"/>
    </source>
</evidence>
<dbReference type="Proteomes" id="UP000018936">
    <property type="component" value="Unassembled WGS sequence"/>
</dbReference>
<gene>
    <name evidence="2" type="ORF">L345_05168</name>
</gene>
<reference evidence="2 3" key="1">
    <citation type="journal article" date="2013" name="Proc. Natl. Acad. Sci. U.S.A.">
        <title>The king cobra genome reveals dynamic gene evolution and adaptation in the snake venom system.</title>
        <authorList>
            <person name="Vonk F.J."/>
            <person name="Casewell N.R."/>
            <person name="Henkel C.V."/>
            <person name="Heimberg A.M."/>
            <person name="Jansen H.J."/>
            <person name="McCleary R.J."/>
            <person name="Kerkkamp H.M."/>
            <person name="Vos R.A."/>
            <person name="Guerreiro I."/>
            <person name="Calvete J.J."/>
            <person name="Wuster W."/>
            <person name="Woods A.E."/>
            <person name="Logan J.M."/>
            <person name="Harrison R.A."/>
            <person name="Castoe T.A."/>
            <person name="de Koning A.P."/>
            <person name="Pollock D.D."/>
            <person name="Yandell M."/>
            <person name="Calderon D."/>
            <person name="Renjifo C."/>
            <person name="Currier R.B."/>
            <person name="Salgado D."/>
            <person name="Pla D."/>
            <person name="Sanz L."/>
            <person name="Hyder A.S."/>
            <person name="Ribeiro J.M."/>
            <person name="Arntzen J.W."/>
            <person name="van den Thillart G.E."/>
            <person name="Boetzer M."/>
            <person name="Pirovano W."/>
            <person name="Dirks R.P."/>
            <person name="Spaink H.P."/>
            <person name="Duboule D."/>
            <person name="McGlinn E."/>
            <person name="Kini R.M."/>
            <person name="Richardson M.K."/>
        </authorList>
    </citation>
    <scope>NUCLEOTIDE SEQUENCE</scope>
    <source>
        <tissue evidence="2">Blood</tissue>
    </source>
</reference>
<keyword evidence="3" id="KW-1185">Reference proteome</keyword>
<protein>
    <submittedName>
        <fullName evidence="2">Uncharacterized protein</fullName>
    </submittedName>
</protein>
<dbReference type="EMBL" id="AZIM01000863">
    <property type="protein sequence ID" value="ETE69038.1"/>
    <property type="molecule type" value="Genomic_DNA"/>
</dbReference>
<comment type="caution">
    <text evidence="2">The sequence shown here is derived from an EMBL/GenBank/DDBJ whole genome shotgun (WGS) entry which is preliminary data.</text>
</comment>
<feature type="region of interest" description="Disordered" evidence="1">
    <location>
        <begin position="49"/>
        <end position="73"/>
    </location>
</feature>